<evidence type="ECO:0000313" key="6">
    <source>
        <dbReference type="EMBL" id="EWM27349.1"/>
    </source>
</evidence>
<dbReference type="CDD" id="cd14686">
    <property type="entry name" value="bZIP"/>
    <property type="match status" value="1"/>
</dbReference>
<feature type="compositionally biased region" description="Basic and acidic residues" evidence="4">
    <location>
        <begin position="154"/>
        <end position="163"/>
    </location>
</feature>
<dbReference type="GO" id="GO:0003700">
    <property type="term" value="F:DNA-binding transcription factor activity"/>
    <property type="evidence" value="ECO:0007669"/>
    <property type="project" value="InterPro"/>
</dbReference>
<dbReference type="Proteomes" id="UP000019335">
    <property type="component" value="Chromosome 7"/>
</dbReference>
<dbReference type="InterPro" id="IPR004826">
    <property type="entry name" value="bZIP_Maf"/>
</dbReference>
<feature type="compositionally biased region" description="Low complexity" evidence="4">
    <location>
        <begin position="512"/>
        <end position="523"/>
    </location>
</feature>
<dbReference type="Pfam" id="PF03131">
    <property type="entry name" value="bZIP_Maf"/>
    <property type="match status" value="1"/>
</dbReference>
<dbReference type="InterPro" id="IPR046347">
    <property type="entry name" value="bZIP_sf"/>
</dbReference>
<feature type="compositionally biased region" description="Gly residues" evidence="4">
    <location>
        <begin position="492"/>
        <end position="510"/>
    </location>
</feature>
<dbReference type="SMART" id="SM00338">
    <property type="entry name" value="BRLZ"/>
    <property type="match status" value="1"/>
</dbReference>
<feature type="compositionally biased region" description="Gly residues" evidence="4">
    <location>
        <begin position="373"/>
        <end position="391"/>
    </location>
</feature>
<dbReference type="PROSITE" id="PS50217">
    <property type="entry name" value="BZIP"/>
    <property type="match status" value="1"/>
</dbReference>
<feature type="compositionally biased region" description="Low complexity" evidence="4">
    <location>
        <begin position="260"/>
        <end position="279"/>
    </location>
</feature>
<dbReference type="OrthoDB" id="674948at2759"/>
<dbReference type="InterPro" id="IPR004827">
    <property type="entry name" value="bZIP"/>
</dbReference>
<dbReference type="AlphaFoldDB" id="W7U3R4"/>
<evidence type="ECO:0000256" key="2">
    <source>
        <dbReference type="ARBA" id="ARBA00023125"/>
    </source>
</evidence>
<dbReference type="SUPFAM" id="SSF57959">
    <property type="entry name" value="Leucine zipper domain"/>
    <property type="match status" value="1"/>
</dbReference>
<keyword evidence="3" id="KW-0804">Transcription</keyword>
<gene>
    <name evidence="6" type="ORF">Naga_100394g5</name>
</gene>
<dbReference type="PROSITE" id="PS00036">
    <property type="entry name" value="BZIP_BASIC"/>
    <property type="match status" value="1"/>
</dbReference>
<dbReference type="EMBL" id="AZIL01000488">
    <property type="protein sequence ID" value="EWM27349.1"/>
    <property type="molecule type" value="Genomic_DNA"/>
</dbReference>
<feature type="compositionally biased region" description="Low complexity" evidence="4">
    <location>
        <begin position="167"/>
        <end position="178"/>
    </location>
</feature>
<sequence>MATLSKEDFMDEDLDLSGLDEDLFIGLMGEGEGVNTFMLDDVREDGLTCPSVVDDSPSPFTAVSAAVATSFKAECMDDDQSSHVHGESSAEAFDLGVLPESIHAQQQDGIIPEQENQSGLKRNAHPRKLSDTGSLSSPHAQQSPHFRGQPLPRRWPEQDEACRQGRPALAPLLPKGAACTKRPLPRSDSHTRSGGSIGKGESDGRRVVKSESFRSGRPPPLSCFMGPGADWEGGERSGKLQDAKMDRHTLKRPALEDIRSTPSSCSSSTSTGSSHSRSGGNEDAELTSALAALERQGLAPQELKKQRRLIKNRMASQQHRERQKQQLEHLQASLAAKEEEIMALRVERDVLRTANGEMKKELGSLRHALGVPGPEGGGGGLGSEGRGGRAGGWHASPSLSSLSEGTTSSESERSASSPSPSLTNSPVSLLHQGTEEAREGGGEGGYLSDDPSSQGGRGNGEAFARLFPFSRSPSPSAVYTPPTGAGEQRDGSQGGGVGEGGRGGGYGRGGFPRILEPSSSSLSWRRLPPSFWELSGAPPAAAVSAVFSGKAPSRLRPWPAHW</sequence>
<comment type="caution">
    <text evidence="6">The sequence shown here is derived from an EMBL/GenBank/DDBJ whole genome shotgun (WGS) entry which is preliminary data.</text>
</comment>
<protein>
    <submittedName>
        <fullName evidence="6">Bzip transcription</fullName>
    </submittedName>
</protein>
<accession>W7U3R4</accession>
<proteinExistence type="predicted"/>
<feature type="compositionally biased region" description="Basic and acidic residues" evidence="4">
    <location>
        <begin position="200"/>
        <end position="214"/>
    </location>
</feature>
<evidence type="ECO:0000259" key="5">
    <source>
        <dbReference type="PROSITE" id="PS50217"/>
    </source>
</evidence>
<organism evidence="6 7">
    <name type="scientific">Nannochloropsis gaditana</name>
    <dbReference type="NCBI Taxonomy" id="72520"/>
    <lineage>
        <taxon>Eukaryota</taxon>
        <taxon>Sar</taxon>
        <taxon>Stramenopiles</taxon>
        <taxon>Ochrophyta</taxon>
        <taxon>Eustigmatophyceae</taxon>
        <taxon>Eustigmatales</taxon>
        <taxon>Monodopsidaceae</taxon>
        <taxon>Nannochloropsis</taxon>
    </lineage>
</organism>
<feature type="compositionally biased region" description="Basic and acidic residues" evidence="4">
    <location>
        <begin position="318"/>
        <end position="327"/>
    </location>
</feature>
<feature type="compositionally biased region" description="Low complexity" evidence="4">
    <location>
        <begin position="463"/>
        <end position="477"/>
    </location>
</feature>
<keyword evidence="7" id="KW-1185">Reference proteome</keyword>
<evidence type="ECO:0000256" key="4">
    <source>
        <dbReference type="SAM" id="MobiDB-lite"/>
    </source>
</evidence>
<evidence type="ECO:0000256" key="1">
    <source>
        <dbReference type="ARBA" id="ARBA00023015"/>
    </source>
</evidence>
<feature type="compositionally biased region" description="Basic and acidic residues" evidence="4">
    <location>
        <begin position="233"/>
        <end position="259"/>
    </location>
</feature>
<feature type="region of interest" description="Disordered" evidence="4">
    <location>
        <begin position="363"/>
        <end position="523"/>
    </location>
</feature>
<evidence type="ECO:0000313" key="7">
    <source>
        <dbReference type="Proteomes" id="UP000019335"/>
    </source>
</evidence>
<name>W7U3R4_9STRA</name>
<dbReference type="GO" id="GO:0003677">
    <property type="term" value="F:DNA binding"/>
    <property type="evidence" value="ECO:0007669"/>
    <property type="project" value="UniProtKB-KW"/>
</dbReference>
<feature type="compositionally biased region" description="Low complexity" evidence="4">
    <location>
        <begin position="396"/>
        <end position="430"/>
    </location>
</feature>
<reference evidence="6 7" key="1">
    <citation type="journal article" date="2014" name="Mol. Plant">
        <title>Chromosome Scale Genome Assembly and Transcriptome Profiling of Nannochloropsis gaditana in Nitrogen Depletion.</title>
        <authorList>
            <person name="Corteggiani Carpinelli E."/>
            <person name="Telatin A."/>
            <person name="Vitulo N."/>
            <person name="Forcato C."/>
            <person name="D'Angelo M."/>
            <person name="Schiavon R."/>
            <person name="Vezzi A."/>
            <person name="Giacometti G.M."/>
            <person name="Morosinotto T."/>
            <person name="Valle G."/>
        </authorList>
    </citation>
    <scope>NUCLEOTIDE SEQUENCE [LARGE SCALE GENOMIC DNA]</scope>
    <source>
        <strain evidence="6 7">B-31</strain>
    </source>
</reference>
<feature type="compositionally biased region" description="Polar residues" evidence="4">
    <location>
        <begin position="131"/>
        <end position="144"/>
    </location>
</feature>
<keyword evidence="1" id="KW-0805">Transcription regulation</keyword>
<keyword evidence="2" id="KW-0238">DNA-binding</keyword>
<feature type="domain" description="BZIP" evidence="5">
    <location>
        <begin position="302"/>
        <end position="365"/>
    </location>
</feature>
<feature type="region of interest" description="Disordered" evidence="4">
    <location>
        <begin position="115"/>
        <end position="328"/>
    </location>
</feature>
<evidence type="ECO:0000256" key="3">
    <source>
        <dbReference type="ARBA" id="ARBA00023163"/>
    </source>
</evidence>